<dbReference type="Gene3D" id="3.30.300.30">
    <property type="match status" value="1"/>
</dbReference>
<dbReference type="InterPro" id="IPR025110">
    <property type="entry name" value="AMP-bd_C"/>
</dbReference>
<evidence type="ECO:0000259" key="3">
    <source>
        <dbReference type="Pfam" id="PF00501"/>
    </source>
</evidence>
<dbReference type="Pfam" id="PF00501">
    <property type="entry name" value="AMP-binding"/>
    <property type="match status" value="1"/>
</dbReference>
<dbReference type="FunFam" id="3.30.300.30:FF:000008">
    <property type="entry name" value="2,3-dihydroxybenzoate-AMP ligase"/>
    <property type="match status" value="1"/>
</dbReference>
<comment type="similarity">
    <text evidence="1">Belongs to the ATP-dependent AMP-binding enzyme family.</text>
</comment>
<dbReference type="InterPro" id="IPR050237">
    <property type="entry name" value="ATP-dep_AMP-bd_enzyme"/>
</dbReference>
<dbReference type="InterPro" id="IPR000873">
    <property type="entry name" value="AMP-dep_synth/lig_dom"/>
</dbReference>
<dbReference type="STRING" id="198616.SAMN05216193_11122"/>
<proteinExistence type="inferred from homology"/>
<dbReference type="Pfam" id="PF13193">
    <property type="entry name" value="AMP-binding_C"/>
    <property type="match status" value="1"/>
</dbReference>
<dbReference type="SUPFAM" id="SSF56801">
    <property type="entry name" value="Acetyl-CoA synthetase-like"/>
    <property type="match status" value="1"/>
</dbReference>
<dbReference type="EMBL" id="FNIJ01000011">
    <property type="protein sequence ID" value="SDO41083.1"/>
    <property type="molecule type" value="Genomic_DNA"/>
</dbReference>
<dbReference type="PANTHER" id="PTHR43767">
    <property type="entry name" value="LONG-CHAIN-FATTY-ACID--COA LIGASE"/>
    <property type="match status" value="1"/>
</dbReference>
<evidence type="ECO:0000313" key="5">
    <source>
        <dbReference type="EMBL" id="SDO41083.1"/>
    </source>
</evidence>
<keyword evidence="2" id="KW-0436">Ligase</keyword>
<evidence type="ECO:0000256" key="2">
    <source>
        <dbReference type="ARBA" id="ARBA00022598"/>
    </source>
</evidence>
<feature type="domain" description="AMP-dependent synthetase/ligase" evidence="3">
    <location>
        <begin position="11"/>
        <end position="371"/>
    </location>
</feature>
<organism evidence="5 6">
    <name type="scientific">Pseudomonas jinjuensis</name>
    <dbReference type="NCBI Taxonomy" id="198616"/>
    <lineage>
        <taxon>Bacteria</taxon>
        <taxon>Pseudomonadati</taxon>
        <taxon>Pseudomonadota</taxon>
        <taxon>Gammaproteobacteria</taxon>
        <taxon>Pseudomonadales</taxon>
        <taxon>Pseudomonadaceae</taxon>
        <taxon>Pseudomonas</taxon>
    </lineage>
</organism>
<dbReference type="InterPro" id="IPR042099">
    <property type="entry name" value="ANL_N_sf"/>
</dbReference>
<name>A0A1H0JC40_9PSED</name>
<accession>A0A1H0JC40</accession>
<dbReference type="GO" id="GO:0016878">
    <property type="term" value="F:acid-thiol ligase activity"/>
    <property type="evidence" value="ECO:0007669"/>
    <property type="project" value="UniProtKB-ARBA"/>
</dbReference>
<dbReference type="PANTHER" id="PTHR43767:SF1">
    <property type="entry name" value="NONRIBOSOMAL PEPTIDE SYNTHASE PES1 (EUROFUNG)-RELATED"/>
    <property type="match status" value="1"/>
</dbReference>
<sequence length="508" mass="55296">MHLTQALHTSLQLSPEHTATVCGGRRRTYRESALRVARLAAALRDRGVEEGERVAILALNSDRYQEAMLACWWAGMVANPVNIRWSAAEIAYSLDDCDASVLVVDDHFLPQIEAILGGIRRRPLLIHAGDAETPEGMLSFERLVAESAPMADTTTGGDALAVIMYTGGTTGRPKGVMLSHRNLLAGVLMRLADLPPVENMIGLCVAPLFHIAGFASAYARVLTATTNVYVPVFDALEVMESVQRERANETLLVPTMLQAILDHPRFAEFDLSSLQRVVYGAAPISATLLDKAMKGLPKTGFVQVYGLTENGGQISSNPPRNHSPGHPLCHSVGRATLGQWVRIVDEEGNEVPRNTVGELVARGPSVMQGYWGLPEETAKTLKDGWLHTGDAACMDDTGHLFVVDRVKDMIITGGENVYSVEVENVLARHPAVALCAVIGIPHDSWGEAVHAVVTLKPGAQAGEEELRNYCRDFIAAYKCPKSVEFRDSLPLSGAGKIIKRDLREPYWR</sequence>
<evidence type="ECO:0000259" key="4">
    <source>
        <dbReference type="Pfam" id="PF13193"/>
    </source>
</evidence>
<dbReference type="Gene3D" id="3.40.50.12780">
    <property type="entry name" value="N-terminal domain of ligase-like"/>
    <property type="match status" value="1"/>
</dbReference>
<dbReference type="InterPro" id="IPR045851">
    <property type="entry name" value="AMP-bd_C_sf"/>
</dbReference>
<feature type="domain" description="AMP-binding enzyme C-terminal" evidence="4">
    <location>
        <begin position="421"/>
        <end position="496"/>
    </location>
</feature>
<dbReference type="NCBIfam" id="NF004837">
    <property type="entry name" value="PRK06187.1"/>
    <property type="match status" value="1"/>
</dbReference>
<dbReference type="RefSeq" id="WP_084310995.1">
    <property type="nucleotide sequence ID" value="NZ_FNIJ01000011.1"/>
</dbReference>
<reference evidence="6" key="1">
    <citation type="submission" date="2016-10" db="EMBL/GenBank/DDBJ databases">
        <authorList>
            <person name="Varghese N."/>
            <person name="Submissions S."/>
        </authorList>
    </citation>
    <scope>NUCLEOTIDE SEQUENCE [LARGE SCALE GENOMIC DNA]</scope>
    <source>
        <strain evidence="6">JCM 21621</strain>
    </source>
</reference>
<evidence type="ECO:0000313" key="6">
    <source>
        <dbReference type="Proteomes" id="UP000242957"/>
    </source>
</evidence>
<dbReference type="InterPro" id="IPR020845">
    <property type="entry name" value="AMP-binding_CS"/>
</dbReference>
<dbReference type="OrthoDB" id="9803968at2"/>
<protein>
    <submittedName>
        <fullName evidence="5">Long-chain acyl-CoA synthetase</fullName>
    </submittedName>
</protein>
<dbReference type="PROSITE" id="PS00455">
    <property type="entry name" value="AMP_BINDING"/>
    <property type="match status" value="1"/>
</dbReference>
<gene>
    <name evidence="5" type="ORF">SAMN05216193_11122</name>
</gene>
<dbReference type="Proteomes" id="UP000242957">
    <property type="component" value="Unassembled WGS sequence"/>
</dbReference>
<dbReference type="AlphaFoldDB" id="A0A1H0JC40"/>
<evidence type="ECO:0000256" key="1">
    <source>
        <dbReference type="ARBA" id="ARBA00006432"/>
    </source>
</evidence>
<keyword evidence="6" id="KW-1185">Reference proteome</keyword>